<dbReference type="EMBL" id="ML145168">
    <property type="protein sequence ID" value="TBU55431.1"/>
    <property type="molecule type" value="Genomic_DNA"/>
</dbReference>
<reference evidence="1 2" key="1">
    <citation type="submission" date="2019-01" db="EMBL/GenBank/DDBJ databases">
        <title>Draft genome sequences of three monokaryotic isolates of the white-rot basidiomycete fungus Dichomitus squalens.</title>
        <authorList>
            <consortium name="DOE Joint Genome Institute"/>
            <person name="Lopez S.C."/>
            <person name="Andreopoulos B."/>
            <person name="Pangilinan J."/>
            <person name="Lipzen A."/>
            <person name="Riley R."/>
            <person name="Ahrendt S."/>
            <person name="Ng V."/>
            <person name="Barry K."/>
            <person name="Daum C."/>
            <person name="Grigoriev I.V."/>
            <person name="Hilden K.S."/>
            <person name="Makela M.R."/>
            <person name="de Vries R.P."/>
        </authorList>
    </citation>
    <scope>NUCLEOTIDE SEQUENCE [LARGE SCALE GENOMIC DNA]</scope>
    <source>
        <strain evidence="1 2">CBS 464.89</strain>
    </source>
</reference>
<sequence>MARNIPSHRLLLRKVPSVLHLFDHGPLWPLLTGRTQRWNTNTNLSAPAPLSPTLRSVTRAPCTITTPTFITFAVLRNVCVMFTRILGKEWHRNRSKTQCDVPAL</sequence>
<gene>
    <name evidence="1" type="ORF">BD310DRAFT_684390</name>
</gene>
<accession>A0A4Q9PMH7</accession>
<dbReference type="Proteomes" id="UP000292082">
    <property type="component" value="Unassembled WGS sequence"/>
</dbReference>
<keyword evidence="2" id="KW-1185">Reference proteome</keyword>
<evidence type="ECO:0000313" key="2">
    <source>
        <dbReference type="Proteomes" id="UP000292082"/>
    </source>
</evidence>
<dbReference type="AlphaFoldDB" id="A0A4Q9PMH7"/>
<protein>
    <submittedName>
        <fullName evidence="1">Uncharacterized protein</fullName>
    </submittedName>
</protein>
<proteinExistence type="predicted"/>
<evidence type="ECO:0000313" key="1">
    <source>
        <dbReference type="EMBL" id="TBU55431.1"/>
    </source>
</evidence>
<name>A0A4Q9PMH7_9APHY</name>
<organism evidence="1 2">
    <name type="scientific">Dichomitus squalens</name>
    <dbReference type="NCBI Taxonomy" id="114155"/>
    <lineage>
        <taxon>Eukaryota</taxon>
        <taxon>Fungi</taxon>
        <taxon>Dikarya</taxon>
        <taxon>Basidiomycota</taxon>
        <taxon>Agaricomycotina</taxon>
        <taxon>Agaricomycetes</taxon>
        <taxon>Polyporales</taxon>
        <taxon>Polyporaceae</taxon>
        <taxon>Dichomitus</taxon>
    </lineage>
</organism>